<dbReference type="Pfam" id="PF00106">
    <property type="entry name" value="adh_short"/>
    <property type="match status" value="1"/>
</dbReference>
<evidence type="ECO:0000313" key="3">
    <source>
        <dbReference type="Proteomes" id="UP001201262"/>
    </source>
</evidence>
<dbReference type="InterPro" id="IPR020904">
    <property type="entry name" value="Sc_DH/Rdtase_CS"/>
</dbReference>
<dbReference type="InterPro" id="IPR036291">
    <property type="entry name" value="NAD(P)-bd_dom_sf"/>
</dbReference>
<dbReference type="SUPFAM" id="SSF51735">
    <property type="entry name" value="NAD(P)-binding Rossmann-fold domains"/>
    <property type="match status" value="1"/>
</dbReference>
<name>A0AAD4L3D4_9EURO</name>
<accession>A0AAD4L3D4</accession>
<dbReference type="AlphaFoldDB" id="A0AAD4L3D4"/>
<dbReference type="Gene3D" id="3.40.50.720">
    <property type="entry name" value="NAD(P)-binding Rossmann-like Domain"/>
    <property type="match status" value="1"/>
</dbReference>
<evidence type="ECO:0008006" key="4">
    <source>
        <dbReference type="Google" id="ProtNLM"/>
    </source>
</evidence>
<dbReference type="PANTHER" id="PTHR45458:SF3">
    <property type="entry name" value="CHAIN DEHYDROGENASE (ATSC), PUTATIVE-RELATED"/>
    <property type="match status" value="1"/>
</dbReference>
<proteinExistence type="predicted"/>
<dbReference type="CDD" id="cd05325">
    <property type="entry name" value="carb_red_sniffer_like_SDR_c"/>
    <property type="match status" value="1"/>
</dbReference>
<keyword evidence="3" id="KW-1185">Reference proteome</keyword>
<dbReference type="RefSeq" id="XP_046076887.1">
    <property type="nucleotide sequence ID" value="XM_046210602.1"/>
</dbReference>
<dbReference type="GO" id="GO:0016616">
    <property type="term" value="F:oxidoreductase activity, acting on the CH-OH group of donors, NAD or NADP as acceptor"/>
    <property type="evidence" value="ECO:0007669"/>
    <property type="project" value="TreeGrafter"/>
</dbReference>
<organism evidence="2 3">
    <name type="scientific">Talaromyces proteolyticus</name>
    <dbReference type="NCBI Taxonomy" id="1131652"/>
    <lineage>
        <taxon>Eukaryota</taxon>
        <taxon>Fungi</taxon>
        <taxon>Dikarya</taxon>
        <taxon>Ascomycota</taxon>
        <taxon>Pezizomycotina</taxon>
        <taxon>Eurotiomycetes</taxon>
        <taxon>Eurotiomycetidae</taxon>
        <taxon>Eurotiales</taxon>
        <taxon>Trichocomaceae</taxon>
        <taxon>Talaromyces</taxon>
        <taxon>Talaromyces sect. Bacilispori</taxon>
    </lineage>
</organism>
<protein>
    <recommendedName>
        <fullName evidence="4">NAD(P)-binding protein</fullName>
    </recommendedName>
</protein>
<gene>
    <name evidence="2" type="ORF">BGW36DRAFT_288702</name>
</gene>
<dbReference type="InterPro" id="IPR052184">
    <property type="entry name" value="SDR_enzymes"/>
</dbReference>
<keyword evidence="1" id="KW-0521">NADP</keyword>
<reference evidence="2" key="1">
    <citation type="submission" date="2021-12" db="EMBL/GenBank/DDBJ databases">
        <title>Convergent genome expansion in fungi linked to evolution of root-endophyte symbiosis.</title>
        <authorList>
            <consortium name="DOE Joint Genome Institute"/>
            <person name="Ke Y.-H."/>
            <person name="Bonito G."/>
            <person name="Liao H.-L."/>
            <person name="Looney B."/>
            <person name="Rojas-Flechas A."/>
            <person name="Nash J."/>
            <person name="Hameed K."/>
            <person name="Schadt C."/>
            <person name="Martin F."/>
            <person name="Crous P.W."/>
            <person name="Miettinen O."/>
            <person name="Magnuson J.K."/>
            <person name="Labbe J."/>
            <person name="Jacobson D."/>
            <person name="Doktycz M.J."/>
            <person name="Veneault-Fourrey C."/>
            <person name="Kuo A."/>
            <person name="Mondo S."/>
            <person name="Calhoun S."/>
            <person name="Riley R."/>
            <person name="Ohm R."/>
            <person name="LaButti K."/>
            <person name="Andreopoulos B."/>
            <person name="Pangilinan J."/>
            <person name="Nolan M."/>
            <person name="Tritt A."/>
            <person name="Clum A."/>
            <person name="Lipzen A."/>
            <person name="Daum C."/>
            <person name="Barry K."/>
            <person name="Grigoriev I.V."/>
            <person name="Vilgalys R."/>
        </authorList>
    </citation>
    <scope>NUCLEOTIDE SEQUENCE</scope>
    <source>
        <strain evidence="2">PMI_201</strain>
    </source>
</reference>
<dbReference type="GeneID" id="70240889"/>
<evidence type="ECO:0000313" key="2">
    <source>
        <dbReference type="EMBL" id="KAH8703869.1"/>
    </source>
</evidence>
<dbReference type="PANTHER" id="PTHR45458">
    <property type="entry name" value="SHORT-CHAIN DEHYDROGENASE/REDUCTASE SDR"/>
    <property type="match status" value="1"/>
</dbReference>
<sequence>MPSYAITGAARGLGLELVKQLSSNPSNTIFGIVRNPDNAISLASLAKLNPNVHIIEADVGNPELLASAATAVSKLTGGVLDILIHNAAATDLATLSLPPSQLPVDAELLHKAFKDTLDTSVFGAIMVTNAFLPLVRRGNEKKIVHISSGMAEIDLIKKTGISYGVAYSAGKAALNVIVAKYAAELAPESIKVLALSPGWVDTYEGPIPIPRELRDATEKMLQEFQKVEPNLKGQLSKEESVRDQIDVIQNKLDMSLSGAFVSHHGNSHWF</sequence>
<dbReference type="PROSITE" id="PS00061">
    <property type="entry name" value="ADH_SHORT"/>
    <property type="match status" value="1"/>
</dbReference>
<dbReference type="PRINTS" id="PR00081">
    <property type="entry name" value="GDHRDH"/>
</dbReference>
<dbReference type="InterPro" id="IPR002347">
    <property type="entry name" value="SDR_fam"/>
</dbReference>
<evidence type="ECO:0000256" key="1">
    <source>
        <dbReference type="ARBA" id="ARBA00022857"/>
    </source>
</evidence>
<dbReference type="Proteomes" id="UP001201262">
    <property type="component" value="Unassembled WGS sequence"/>
</dbReference>
<comment type="caution">
    <text evidence="2">The sequence shown here is derived from an EMBL/GenBank/DDBJ whole genome shotgun (WGS) entry which is preliminary data.</text>
</comment>
<dbReference type="EMBL" id="JAJTJA010000002">
    <property type="protein sequence ID" value="KAH8703869.1"/>
    <property type="molecule type" value="Genomic_DNA"/>
</dbReference>